<gene>
    <name evidence="1" type="ORF">AKAME5_001698500</name>
</gene>
<evidence type="ECO:0000313" key="2">
    <source>
        <dbReference type="Proteomes" id="UP001279410"/>
    </source>
</evidence>
<dbReference type="EMBL" id="BRZM01000079">
    <property type="protein sequence ID" value="GLD65527.1"/>
    <property type="molecule type" value="Genomic_DNA"/>
</dbReference>
<name>A0AAD3N5A4_LATJO</name>
<comment type="caution">
    <text evidence="1">The sequence shown here is derived from an EMBL/GenBank/DDBJ whole genome shotgun (WGS) entry which is preliminary data.</text>
</comment>
<evidence type="ECO:0000313" key="1">
    <source>
        <dbReference type="EMBL" id="GLD65527.1"/>
    </source>
</evidence>
<sequence>MDSLQEESSDDDHLTMEDLISYSFQVAKGMWSFVLSQGALLSGVCIDESFRRLKEGTRMRPQNTPPLRYRPNRVKGAVILSVKTRDILWHTALS</sequence>
<dbReference type="AlphaFoldDB" id="A0AAD3N5A4"/>
<dbReference type="Proteomes" id="UP001279410">
    <property type="component" value="Unassembled WGS sequence"/>
</dbReference>
<protein>
    <submittedName>
        <fullName evidence="1">Vascular endothelial growth factor receptor 2 isoform X1</fullName>
    </submittedName>
</protein>
<keyword evidence="2" id="KW-1185">Reference proteome</keyword>
<proteinExistence type="predicted"/>
<keyword evidence="1" id="KW-0675">Receptor</keyword>
<accession>A0AAD3N5A4</accession>
<reference evidence="1" key="1">
    <citation type="submission" date="2022-08" db="EMBL/GenBank/DDBJ databases">
        <title>Genome sequencing of akame (Lates japonicus).</title>
        <authorList>
            <person name="Hashiguchi Y."/>
            <person name="Takahashi H."/>
        </authorList>
    </citation>
    <scope>NUCLEOTIDE SEQUENCE</scope>
    <source>
        <strain evidence="1">Kochi</strain>
    </source>
</reference>
<organism evidence="1 2">
    <name type="scientific">Lates japonicus</name>
    <name type="common">Japanese lates</name>
    <dbReference type="NCBI Taxonomy" id="270547"/>
    <lineage>
        <taxon>Eukaryota</taxon>
        <taxon>Metazoa</taxon>
        <taxon>Chordata</taxon>
        <taxon>Craniata</taxon>
        <taxon>Vertebrata</taxon>
        <taxon>Euteleostomi</taxon>
        <taxon>Actinopterygii</taxon>
        <taxon>Neopterygii</taxon>
        <taxon>Teleostei</taxon>
        <taxon>Neoteleostei</taxon>
        <taxon>Acanthomorphata</taxon>
        <taxon>Carangaria</taxon>
        <taxon>Carangaria incertae sedis</taxon>
        <taxon>Centropomidae</taxon>
        <taxon>Lates</taxon>
    </lineage>
</organism>
<feature type="non-terminal residue" evidence="1">
    <location>
        <position position="1"/>
    </location>
</feature>